<keyword evidence="2" id="KW-1185">Reference proteome</keyword>
<proteinExistence type="predicted"/>
<sequence>MSERMASIHPTSGIVSPCYKWRELYGIKFGGNRDWKRGADLAEFAANRPLHEAAPFIRLVRVLLRACPSRPIGQASSVVVVVTVLARFGGDDDKKEKPSNRSTFRVGEIYLFYDEEQLNLNPSQAQVV</sequence>
<dbReference type="EMBL" id="JAUEPS010000122">
    <property type="protein sequence ID" value="KAK0436794.1"/>
    <property type="molecule type" value="Genomic_DNA"/>
</dbReference>
<protein>
    <submittedName>
        <fullName evidence="1">Uncharacterized protein</fullName>
    </submittedName>
</protein>
<reference evidence="1" key="1">
    <citation type="submission" date="2023-06" db="EMBL/GenBank/DDBJ databases">
        <authorList>
            <consortium name="Lawrence Berkeley National Laboratory"/>
            <person name="Ahrendt S."/>
            <person name="Sahu N."/>
            <person name="Indic B."/>
            <person name="Wong-Bajracharya J."/>
            <person name="Merenyi Z."/>
            <person name="Ke H.-M."/>
            <person name="Monk M."/>
            <person name="Kocsube S."/>
            <person name="Drula E."/>
            <person name="Lipzen A."/>
            <person name="Balint B."/>
            <person name="Henrissat B."/>
            <person name="Andreopoulos B."/>
            <person name="Martin F.M."/>
            <person name="Harder C.B."/>
            <person name="Rigling D."/>
            <person name="Ford K.L."/>
            <person name="Foster G.D."/>
            <person name="Pangilinan J."/>
            <person name="Papanicolaou A."/>
            <person name="Barry K."/>
            <person name="LaButti K."/>
            <person name="Viragh M."/>
            <person name="Koriabine M."/>
            <person name="Yan M."/>
            <person name="Riley R."/>
            <person name="Champramary S."/>
            <person name="Plett K.L."/>
            <person name="Tsai I.J."/>
            <person name="Slot J."/>
            <person name="Sipos G."/>
            <person name="Plett J."/>
            <person name="Nagy L.G."/>
            <person name="Grigoriev I.V."/>
        </authorList>
    </citation>
    <scope>NUCLEOTIDE SEQUENCE</scope>
    <source>
        <strain evidence="1">CCBAS 213</strain>
    </source>
</reference>
<comment type="caution">
    <text evidence="1">The sequence shown here is derived from an EMBL/GenBank/DDBJ whole genome shotgun (WGS) entry which is preliminary data.</text>
</comment>
<evidence type="ECO:0000313" key="1">
    <source>
        <dbReference type="EMBL" id="KAK0436794.1"/>
    </source>
</evidence>
<name>A0AA39J8J8_ARMTA</name>
<organism evidence="1 2">
    <name type="scientific">Armillaria tabescens</name>
    <name type="common">Ringless honey mushroom</name>
    <name type="synonym">Agaricus tabescens</name>
    <dbReference type="NCBI Taxonomy" id="1929756"/>
    <lineage>
        <taxon>Eukaryota</taxon>
        <taxon>Fungi</taxon>
        <taxon>Dikarya</taxon>
        <taxon>Basidiomycota</taxon>
        <taxon>Agaricomycotina</taxon>
        <taxon>Agaricomycetes</taxon>
        <taxon>Agaricomycetidae</taxon>
        <taxon>Agaricales</taxon>
        <taxon>Marasmiineae</taxon>
        <taxon>Physalacriaceae</taxon>
        <taxon>Desarmillaria</taxon>
    </lineage>
</organism>
<dbReference type="Proteomes" id="UP001175211">
    <property type="component" value="Unassembled WGS sequence"/>
</dbReference>
<dbReference type="GeneID" id="85354067"/>
<evidence type="ECO:0000313" key="2">
    <source>
        <dbReference type="Proteomes" id="UP001175211"/>
    </source>
</evidence>
<dbReference type="RefSeq" id="XP_060322354.1">
    <property type="nucleotide sequence ID" value="XM_060470519.1"/>
</dbReference>
<gene>
    <name evidence="1" type="ORF">EV420DRAFT_1487413</name>
</gene>
<accession>A0AA39J8J8</accession>
<dbReference type="AlphaFoldDB" id="A0AA39J8J8"/>